<comment type="caution">
    <text evidence="3">The sequence shown here is derived from an EMBL/GenBank/DDBJ whole genome shotgun (WGS) entry which is preliminary data.</text>
</comment>
<dbReference type="EMBL" id="JAABOA010002399">
    <property type="protein sequence ID" value="KAF9579921.1"/>
    <property type="molecule type" value="Genomic_DNA"/>
</dbReference>
<feature type="transmembrane region" description="Helical" evidence="2">
    <location>
        <begin position="836"/>
        <end position="859"/>
    </location>
</feature>
<feature type="compositionally biased region" description="Basic and acidic residues" evidence="1">
    <location>
        <begin position="927"/>
        <end position="937"/>
    </location>
</feature>
<feature type="non-terminal residue" evidence="3">
    <location>
        <position position="937"/>
    </location>
</feature>
<keyword evidence="2" id="KW-0472">Membrane</keyword>
<keyword evidence="4" id="KW-1185">Reference proteome</keyword>
<dbReference type="Proteomes" id="UP000780801">
    <property type="component" value="Unassembled WGS sequence"/>
</dbReference>
<dbReference type="OrthoDB" id="2433234at2759"/>
<reference evidence="3" key="1">
    <citation type="journal article" date="2020" name="Fungal Divers.">
        <title>Resolving the Mortierellaceae phylogeny through synthesis of multi-gene phylogenetics and phylogenomics.</title>
        <authorList>
            <person name="Vandepol N."/>
            <person name="Liber J."/>
            <person name="Desiro A."/>
            <person name="Na H."/>
            <person name="Kennedy M."/>
            <person name="Barry K."/>
            <person name="Grigoriev I.V."/>
            <person name="Miller A.N."/>
            <person name="O'Donnell K."/>
            <person name="Stajich J.E."/>
            <person name="Bonito G."/>
        </authorList>
    </citation>
    <scope>NUCLEOTIDE SEQUENCE</scope>
    <source>
        <strain evidence="3">KOD1015</strain>
    </source>
</reference>
<feature type="transmembrane region" description="Helical" evidence="2">
    <location>
        <begin position="865"/>
        <end position="883"/>
    </location>
</feature>
<organism evidence="3 4">
    <name type="scientific">Lunasporangiospora selenospora</name>
    <dbReference type="NCBI Taxonomy" id="979761"/>
    <lineage>
        <taxon>Eukaryota</taxon>
        <taxon>Fungi</taxon>
        <taxon>Fungi incertae sedis</taxon>
        <taxon>Mucoromycota</taxon>
        <taxon>Mortierellomycotina</taxon>
        <taxon>Mortierellomycetes</taxon>
        <taxon>Mortierellales</taxon>
        <taxon>Mortierellaceae</taxon>
        <taxon>Lunasporangiospora</taxon>
    </lineage>
</organism>
<evidence type="ECO:0000256" key="2">
    <source>
        <dbReference type="SAM" id="Phobius"/>
    </source>
</evidence>
<gene>
    <name evidence="3" type="ORF">BGW38_003617</name>
</gene>
<proteinExistence type="predicted"/>
<accession>A0A9P6FSF0</accession>
<sequence length="937" mass="107119">LPGQLSLFRVLLRKQITGHDFLTLASHKEDSELASVMLCFVEYYTTMPDRSLYCAMDPNATRPYPATTSVAHRCVGPGDGNGGHTQISVSWDGSQVALYAGYETCVAPFQLFTFDNHNDHMGIGPHLGQGSQLPNILSRSTRHSRCHTLVLFQGDARFTNLATPNWNDDTERFIACDGQNFCVFTTAGEWKMHYCIQISSGLAWRMSYNTIHTAAQGVFVSCQTPYQLSVWDLASGKRLYFIDSTHEILYYSVSSDGRTIAVATMNTLLQYSADSGVLFQRSSLPYLFIEGFLKGDTQFYAREIQTSHEFWIVDANNHSRQRKILLPNWLPPSICDINPSRQWQGACTHSTLVACHHGSALEVSFIEDVTSELDVEPLCIAECSSEGHELLELRGELELPLPGRVCKLRTGNDGDSRKLVVDIKFDDGQSNRLWLLATSFYFVEKTSRIVMVRLSDQNIRCSVWRLPQSSDKELEMEFYWSKNLTFFQQAILELGWANDSNRRYSVRSCCHERTLTLNIDGNAIQLSEGKGWAPGLVGTFSYSMSYLFYIDQLGSEDASKAAFRYMYSHINKYPMPKEHLNSIMSSICMYWTSKNHDCFKKGLSKLLQIRSENSWVPREVYSNGSNPVGIMLKKAQKEPQALAAIRLLIDHCAKMARNEKDITYILFLLECLDDLVLQYPDLALRATRAFAYVKWIDRAIITNNCKITHPPTLRPIWKSSPPKIYQCKNPILQPHYTKENPDPLNTDFQEDVFVAPVNLLWTFVQNPRNQCTEHPEINPGLLMTWVKTIYHLVFMHLNPFSHVYIRPRNYSLEVLDNPAVEAVVLYKWNTFAFGLWVARFVVQCIYYLLIVVAAFVQVYCNDKDMLLGVFVTIIVFSCLFLWTELLQWRESRFCSTLKKDAIGQWVQESPLPETRAGPLESENEVPSAERTKPLYFR</sequence>
<feature type="region of interest" description="Disordered" evidence="1">
    <location>
        <begin position="912"/>
        <end position="937"/>
    </location>
</feature>
<keyword evidence="2" id="KW-1133">Transmembrane helix</keyword>
<evidence type="ECO:0000256" key="1">
    <source>
        <dbReference type="SAM" id="MobiDB-lite"/>
    </source>
</evidence>
<protein>
    <submittedName>
        <fullName evidence="3">Uncharacterized protein</fullName>
    </submittedName>
</protein>
<dbReference type="SUPFAM" id="SSF82171">
    <property type="entry name" value="DPP6 N-terminal domain-like"/>
    <property type="match status" value="1"/>
</dbReference>
<keyword evidence="2" id="KW-0812">Transmembrane</keyword>
<evidence type="ECO:0000313" key="4">
    <source>
        <dbReference type="Proteomes" id="UP000780801"/>
    </source>
</evidence>
<evidence type="ECO:0000313" key="3">
    <source>
        <dbReference type="EMBL" id="KAF9579921.1"/>
    </source>
</evidence>
<dbReference type="AlphaFoldDB" id="A0A9P6FSF0"/>
<name>A0A9P6FSF0_9FUNG</name>